<evidence type="ECO:0000313" key="2">
    <source>
        <dbReference type="EMBL" id="KAJ4971271.1"/>
    </source>
</evidence>
<feature type="transmembrane region" description="Helical" evidence="1">
    <location>
        <begin position="14"/>
        <end position="36"/>
    </location>
</feature>
<evidence type="ECO:0000313" key="3">
    <source>
        <dbReference type="Proteomes" id="UP001141806"/>
    </source>
</evidence>
<gene>
    <name evidence="2" type="ORF">NE237_004370</name>
</gene>
<keyword evidence="1" id="KW-1133">Transmembrane helix</keyword>
<proteinExistence type="predicted"/>
<name>A0A9Q0KJB5_9MAGN</name>
<keyword evidence="1" id="KW-0812">Transmembrane</keyword>
<comment type="caution">
    <text evidence="2">The sequence shown here is derived from an EMBL/GenBank/DDBJ whole genome shotgun (WGS) entry which is preliminary data.</text>
</comment>
<reference evidence="2" key="1">
    <citation type="journal article" date="2023" name="Plant J.">
        <title>The genome of the king protea, Protea cynaroides.</title>
        <authorList>
            <person name="Chang J."/>
            <person name="Duong T.A."/>
            <person name="Schoeman C."/>
            <person name="Ma X."/>
            <person name="Roodt D."/>
            <person name="Barker N."/>
            <person name="Li Z."/>
            <person name="Van de Peer Y."/>
            <person name="Mizrachi E."/>
        </authorList>
    </citation>
    <scope>NUCLEOTIDE SEQUENCE</scope>
    <source>
        <tissue evidence="2">Young leaves</tissue>
    </source>
</reference>
<accession>A0A9Q0KJB5</accession>
<keyword evidence="3" id="KW-1185">Reference proteome</keyword>
<dbReference type="Proteomes" id="UP001141806">
    <property type="component" value="Unassembled WGS sequence"/>
</dbReference>
<protein>
    <submittedName>
        <fullName evidence="2">Uncharacterized protein</fullName>
    </submittedName>
</protein>
<evidence type="ECO:0000256" key="1">
    <source>
        <dbReference type="SAM" id="Phobius"/>
    </source>
</evidence>
<keyword evidence="1" id="KW-0472">Membrane</keyword>
<sequence length="103" mass="12194">MSIENSSSRHEQDLIQVFIFFLIVSSTFIGTVGIILSRLSPAPRISVIRSARDFNIILDDMDFDHLFCDYERKKVYQKFFVFKILFTGTKDYQNHFTLRLEYV</sequence>
<dbReference type="AlphaFoldDB" id="A0A9Q0KJB5"/>
<organism evidence="2 3">
    <name type="scientific">Protea cynaroides</name>
    <dbReference type="NCBI Taxonomy" id="273540"/>
    <lineage>
        <taxon>Eukaryota</taxon>
        <taxon>Viridiplantae</taxon>
        <taxon>Streptophyta</taxon>
        <taxon>Embryophyta</taxon>
        <taxon>Tracheophyta</taxon>
        <taxon>Spermatophyta</taxon>
        <taxon>Magnoliopsida</taxon>
        <taxon>Proteales</taxon>
        <taxon>Proteaceae</taxon>
        <taxon>Protea</taxon>
    </lineage>
</organism>
<dbReference type="EMBL" id="JAMYWD010000005">
    <property type="protein sequence ID" value="KAJ4971271.1"/>
    <property type="molecule type" value="Genomic_DNA"/>
</dbReference>